<reference evidence="1 2" key="1">
    <citation type="submission" date="2018-06" db="EMBL/GenBank/DDBJ databases">
        <authorList>
            <consortium name="Pathogen Informatics"/>
            <person name="Doyle S."/>
        </authorList>
    </citation>
    <scope>NUCLEOTIDE SEQUENCE [LARGE SCALE GENOMIC DNA]</scope>
    <source>
        <strain evidence="1 2">NCTC1934</strain>
    </source>
</reference>
<accession>A0A379JIK8</accession>
<dbReference type="Pfam" id="PF03860">
    <property type="entry name" value="Csp"/>
    <property type="match status" value="1"/>
</dbReference>
<protein>
    <recommendedName>
        <fullName evidence="3">Four-helix bundle copper-binding protein</fullName>
    </recommendedName>
</protein>
<dbReference type="PANTHER" id="PTHR37310:SF1">
    <property type="entry name" value="CYTOPLASMIC PROTEIN"/>
    <property type="match status" value="1"/>
</dbReference>
<dbReference type="OrthoDB" id="5396211at2"/>
<dbReference type="InterPro" id="IPR005560">
    <property type="entry name" value="Csp_YhjQ"/>
</dbReference>
<organism evidence="1 2">
    <name type="scientific">Nocardia otitidiscaviarum</name>
    <dbReference type="NCBI Taxonomy" id="1823"/>
    <lineage>
        <taxon>Bacteria</taxon>
        <taxon>Bacillati</taxon>
        <taxon>Actinomycetota</taxon>
        <taxon>Actinomycetes</taxon>
        <taxon>Mycobacteriales</taxon>
        <taxon>Nocardiaceae</taxon>
        <taxon>Nocardia</taxon>
    </lineage>
</organism>
<name>A0A379JIK8_9NOCA</name>
<dbReference type="Proteomes" id="UP000255467">
    <property type="component" value="Unassembled WGS sequence"/>
</dbReference>
<keyword evidence="2" id="KW-1185">Reference proteome</keyword>
<proteinExistence type="predicted"/>
<dbReference type="Gene3D" id="1.20.1270.360">
    <property type="match status" value="1"/>
</dbReference>
<sequence>MPDPTIQRTIDHLLRCHRTCRHQIHADPDPGAAHVDRRHTAMLTDVSELSRHTADLLDRDSPWAAWLCELTRDACIDLAEQCEQYGERACADICRATALACASIAPSALPQHS</sequence>
<dbReference type="RefSeq" id="WP_039812698.1">
    <property type="nucleotide sequence ID" value="NZ_UGRY01000004.1"/>
</dbReference>
<gene>
    <name evidence="1" type="ORF">NCTC1934_05575</name>
</gene>
<evidence type="ECO:0008006" key="3">
    <source>
        <dbReference type="Google" id="ProtNLM"/>
    </source>
</evidence>
<dbReference type="PANTHER" id="PTHR37310">
    <property type="entry name" value="CYTOPLASMIC PROTEIN-RELATED"/>
    <property type="match status" value="1"/>
</dbReference>
<dbReference type="EMBL" id="UGRY01000004">
    <property type="protein sequence ID" value="SUD48244.1"/>
    <property type="molecule type" value="Genomic_DNA"/>
</dbReference>
<dbReference type="AlphaFoldDB" id="A0A379JIK8"/>
<evidence type="ECO:0000313" key="2">
    <source>
        <dbReference type="Proteomes" id="UP000255467"/>
    </source>
</evidence>
<evidence type="ECO:0000313" key="1">
    <source>
        <dbReference type="EMBL" id="SUD48244.1"/>
    </source>
</evidence>